<keyword evidence="7" id="KW-0406">Ion transport</keyword>
<comment type="caution">
    <text evidence="16">The sequence shown here is derived from an EMBL/GenBank/DDBJ whole genome shotgun (WGS) entry which is preliminary data.</text>
</comment>
<dbReference type="PANTHER" id="PTHR32552:SF81">
    <property type="entry name" value="TONB-DEPENDENT OUTER MEMBRANE RECEPTOR"/>
    <property type="match status" value="1"/>
</dbReference>
<accession>A0A418WMD7</accession>
<dbReference type="InterPro" id="IPR000531">
    <property type="entry name" value="Beta-barrel_TonB"/>
</dbReference>
<dbReference type="GO" id="GO:0009279">
    <property type="term" value="C:cell outer membrane"/>
    <property type="evidence" value="ECO:0007669"/>
    <property type="project" value="UniProtKB-SubCell"/>
</dbReference>
<keyword evidence="16" id="KW-0675">Receptor</keyword>
<dbReference type="AlphaFoldDB" id="A0A418WMD7"/>
<feature type="chain" id="PRO_5019154265" evidence="13">
    <location>
        <begin position="26"/>
        <end position="809"/>
    </location>
</feature>
<feature type="signal peptide" evidence="13">
    <location>
        <begin position="1"/>
        <end position="25"/>
    </location>
</feature>
<evidence type="ECO:0000256" key="8">
    <source>
        <dbReference type="ARBA" id="ARBA00023077"/>
    </source>
</evidence>
<dbReference type="InterPro" id="IPR012910">
    <property type="entry name" value="Plug_dom"/>
</dbReference>
<comment type="similarity">
    <text evidence="11 12">Belongs to the TonB-dependent receptor family.</text>
</comment>
<keyword evidence="5 11" id="KW-0812">Transmembrane</keyword>
<evidence type="ECO:0000256" key="6">
    <source>
        <dbReference type="ARBA" id="ARBA00023004"/>
    </source>
</evidence>
<evidence type="ECO:0000256" key="2">
    <source>
        <dbReference type="ARBA" id="ARBA00022448"/>
    </source>
</evidence>
<protein>
    <submittedName>
        <fullName evidence="16">TonB-dependent receptor</fullName>
    </submittedName>
</protein>
<evidence type="ECO:0000256" key="3">
    <source>
        <dbReference type="ARBA" id="ARBA00022452"/>
    </source>
</evidence>
<dbReference type="EMBL" id="QYUM01000003">
    <property type="protein sequence ID" value="RJF91174.1"/>
    <property type="molecule type" value="Genomic_DNA"/>
</dbReference>
<keyword evidence="17" id="KW-1185">Reference proteome</keyword>
<feature type="domain" description="TonB-dependent receptor-like beta-barrel" evidence="14">
    <location>
        <begin position="305"/>
        <end position="748"/>
    </location>
</feature>
<evidence type="ECO:0000256" key="9">
    <source>
        <dbReference type="ARBA" id="ARBA00023136"/>
    </source>
</evidence>
<gene>
    <name evidence="16" type="ORF">D3876_13715</name>
</gene>
<dbReference type="Proteomes" id="UP000286100">
    <property type="component" value="Unassembled WGS sequence"/>
</dbReference>
<evidence type="ECO:0000256" key="1">
    <source>
        <dbReference type="ARBA" id="ARBA00004571"/>
    </source>
</evidence>
<dbReference type="InterPro" id="IPR039426">
    <property type="entry name" value="TonB-dep_rcpt-like"/>
</dbReference>
<keyword evidence="3 11" id="KW-1134">Transmembrane beta strand</keyword>
<feature type="domain" description="TonB-dependent receptor plug" evidence="15">
    <location>
        <begin position="57"/>
        <end position="163"/>
    </location>
</feature>
<evidence type="ECO:0000313" key="16">
    <source>
        <dbReference type="EMBL" id="RJF91174.1"/>
    </source>
</evidence>
<keyword evidence="2 11" id="KW-0813">Transport</keyword>
<evidence type="ECO:0000256" key="13">
    <source>
        <dbReference type="SAM" id="SignalP"/>
    </source>
</evidence>
<evidence type="ECO:0000256" key="11">
    <source>
        <dbReference type="PROSITE-ProRule" id="PRU01360"/>
    </source>
</evidence>
<proteinExistence type="inferred from homology"/>
<reference evidence="16 17" key="1">
    <citation type="submission" date="2018-09" db="EMBL/GenBank/DDBJ databases">
        <authorList>
            <person name="Zhu H."/>
        </authorList>
    </citation>
    <scope>NUCLEOTIDE SEQUENCE [LARGE SCALE GENOMIC DNA]</scope>
    <source>
        <strain evidence="16 17">K2R01-6</strain>
    </source>
</reference>
<comment type="subcellular location">
    <subcellularLocation>
        <location evidence="1 11">Cell outer membrane</location>
        <topology evidence="1 11">Multi-pass membrane protein</topology>
    </subcellularLocation>
</comment>
<dbReference type="Gene3D" id="2.40.170.20">
    <property type="entry name" value="TonB-dependent receptor, beta-barrel domain"/>
    <property type="match status" value="1"/>
</dbReference>
<keyword evidence="13" id="KW-0732">Signal</keyword>
<keyword evidence="10 11" id="KW-0998">Cell outer membrane</keyword>
<evidence type="ECO:0000256" key="4">
    <source>
        <dbReference type="ARBA" id="ARBA00022496"/>
    </source>
</evidence>
<evidence type="ECO:0000259" key="14">
    <source>
        <dbReference type="Pfam" id="PF00593"/>
    </source>
</evidence>
<dbReference type="OrthoDB" id="7176070at2"/>
<name>A0A418WMD7_9SPHN</name>
<dbReference type="PANTHER" id="PTHR32552">
    <property type="entry name" value="FERRICHROME IRON RECEPTOR-RELATED"/>
    <property type="match status" value="1"/>
</dbReference>
<dbReference type="SUPFAM" id="SSF56935">
    <property type="entry name" value="Porins"/>
    <property type="match status" value="1"/>
</dbReference>
<dbReference type="InterPro" id="IPR036942">
    <property type="entry name" value="Beta-barrel_TonB_sf"/>
</dbReference>
<evidence type="ECO:0000256" key="10">
    <source>
        <dbReference type="ARBA" id="ARBA00023237"/>
    </source>
</evidence>
<dbReference type="GO" id="GO:0006826">
    <property type="term" value="P:iron ion transport"/>
    <property type="evidence" value="ECO:0007669"/>
    <property type="project" value="UniProtKB-KW"/>
</dbReference>
<keyword evidence="4" id="KW-0410">Iron transport</keyword>
<evidence type="ECO:0000256" key="5">
    <source>
        <dbReference type="ARBA" id="ARBA00022692"/>
    </source>
</evidence>
<dbReference type="Pfam" id="PF07715">
    <property type="entry name" value="Plug"/>
    <property type="match status" value="1"/>
</dbReference>
<keyword evidence="8 12" id="KW-0798">TonB box</keyword>
<dbReference type="PROSITE" id="PS52016">
    <property type="entry name" value="TONB_DEPENDENT_REC_3"/>
    <property type="match status" value="1"/>
</dbReference>
<keyword evidence="9 11" id="KW-0472">Membrane</keyword>
<evidence type="ECO:0000256" key="7">
    <source>
        <dbReference type="ARBA" id="ARBA00023065"/>
    </source>
</evidence>
<evidence type="ECO:0000256" key="12">
    <source>
        <dbReference type="RuleBase" id="RU003357"/>
    </source>
</evidence>
<evidence type="ECO:0000313" key="17">
    <source>
        <dbReference type="Proteomes" id="UP000286100"/>
    </source>
</evidence>
<evidence type="ECO:0000259" key="15">
    <source>
        <dbReference type="Pfam" id="PF07715"/>
    </source>
</evidence>
<keyword evidence="6" id="KW-0408">Iron</keyword>
<dbReference type="Pfam" id="PF00593">
    <property type="entry name" value="TonB_dep_Rec_b-barrel"/>
    <property type="match status" value="1"/>
</dbReference>
<organism evidence="16 17">
    <name type="scientific">Sphingomonas cavernae</name>
    <dbReference type="NCBI Taxonomy" id="2320861"/>
    <lineage>
        <taxon>Bacteria</taxon>
        <taxon>Pseudomonadati</taxon>
        <taxon>Pseudomonadota</taxon>
        <taxon>Alphaproteobacteria</taxon>
        <taxon>Sphingomonadales</taxon>
        <taxon>Sphingomonadaceae</taxon>
        <taxon>Sphingomonas</taxon>
    </lineage>
</organism>
<sequence length="809" mass="88171">MRHVSAYSLMGVSLFALMAPAQAMAQEAAPQQAEATVEEDAGEPVIIVQARRRDEDVQDVPSVINAVTAAEIQNLNLRDFTEVKTLAPGLELNTNANGIGGNARMRGVNFDTNASGNNATVEFYYNDAPISAGVILQQMYDIGQIEVQRGPQGTLRGRASPSGSITITTRKPDLNEFGGFIDATANDIGTLNFKGGLNLPIIEGIAAIRVAGLWDENEADRVRPTTNAVDGRDPFSRTKSGRISALIEPTDWIRLEGSYQYMDRDLRSYDQVESFSVVNPAAPPTTDLLIRAKDRLAIQSDSRLVNQRFDIYNWRAEFSGFGQRLIYQGQHSEQKLHSVEPQDPAVVFPGRSVAQTTDSNAVGESHEIRLQNEERVFDIFDYVIGYFDNTLDSPTDLTRPTAVRLPLVFGGGLASVVQTPISRRGGSHEKSFFGNLTAHIGEATEVSGGLRQIKYKDSSQLIVGGRLLTDNSMDDDKLIYNASIKHNFSPDFLVYASTGSSWRPGLDIVGDFSVAQSALEQSFLHLPPESSKSYEIGFKSTLFDKRMRFNLTAYHQKFENFPYRVPGSGVYFVNTTPTATGPVQNVASFNFVGAVPVEVNGVEGELSYDVTDSWNVGLFASYSLGKIKNGTIPCNDLNNDGVPDPTGPAPTLAQLQAAVGADNLSACVVNQRASFLPPFSATLQSEYDMPISGKLDGFLRGLLSYNGKSQGDPTNDFDDVGDYALLNLFAGVRDPDGQWEVTLFAKNVFNTEKVLTRTTPLFTSYQQITGFTPTGATTTPATTTSSYTGITMTPPQEFGLNFRFAFGSR</sequence>